<evidence type="ECO:0000313" key="1">
    <source>
        <dbReference type="EMBL" id="AWM39249.1"/>
    </source>
</evidence>
<name>A0A2Z3GXP1_9BACT</name>
<keyword evidence="2" id="KW-1185">Reference proteome</keyword>
<proteinExistence type="predicted"/>
<reference evidence="1 2" key="1">
    <citation type="submission" date="2018-01" db="EMBL/GenBank/DDBJ databases">
        <title>G. obscuriglobus.</title>
        <authorList>
            <person name="Franke J."/>
            <person name="Blomberg W."/>
            <person name="Selmecki A."/>
        </authorList>
    </citation>
    <scope>NUCLEOTIDE SEQUENCE [LARGE SCALE GENOMIC DNA]</scope>
    <source>
        <strain evidence="1 2">DSM 5831</strain>
    </source>
</reference>
<accession>A0A2Z3GXP1</accession>
<organism evidence="1 2">
    <name type="scientific">Gemmata obscuriglobus</name>
    <dbReference type="NCBI Taxonomy" id="114"/>
    <lineage>
        <taxon>Bacteria</taxon>
        <taxon>Pseudomonadati</taxon>
        <taxon>Planctomycetota</taxon>
        <taxon>Planctomycetia</taxon>
        <taxon>Gemmatales</taxon>
        <taxon>Gemmataceae</taxon>
        <taxon>Gemmata</taxon>
    </lineage>
</organism>
<gene>
    <name evidence="1" type="ORF">C1280_21185</name>
</gene>
<evidence type="ECO:0000313" key="2">
    <source>
        <dbReference type="Proteomes" id="UP000245802"/>
    </source>
</evidence>
<protein>
    <submittedName>
        <fullName evidence="1">Uncharacterized protein</fullName>
    </submittedName>
</protein>
<dbReference type="KEGG" id="gog:C1280_21185"/>
<sequence>MRVRVIGAFALICLGVVTAAIYYRWRTAGYEEVQAVTERIAAASARQDREALVSDPLLTNHAAAADFLLRHSAELGTGYRVKAVRNGADGYQLMSGNVTHLGRVSTASGTLHLGFRYDREKMQLEFVTASFSTLSSPMG</sequence>
<dbReference type="Proteomes" id="UP000245802">
    <property type="component" value="Chromosome"/>
</dbReference>
<dbReference type="AlphaFoldDB" id="A0A2Z3GXP1"/>
<dbReference type="EMBL" id="CP025958">
    <property type="protein sequence ID" value="AWM39249.1"/>
    <property type="molecule type" value="Genomic_DNA"/>
</dbReference>